<protein>
    <submittedName>
        <fullName evidence="2">Urea ABC transporter</fullName>
    </submittedName>
</protein>
<dbReference type="STRING" id="1294263.JCM21531_4185"/>
<dbReference type="AlphaFoldDB" id="W4VBJ0"/>
<dbReference type="InterPro" id="IPR028082">
    <property type="entry name" value="Peripla_BP_I"/>
</dbReference>
<feature type="signal peptide" evidence="1">
    <location>
        <begin position="1"/>
        <end position="27"/>
    </location>
</feature>
<dbReference type="Gene3D" id="3.40.50.2300">
    <property type="match status" value="1"/>
</dbReference>
<dbReference type="PANTHER" id="PTHR47628">
    <property type="match status" value="1"/>
</dbReference>
<dbReference type="PANTHER" id="PTHR47628:SF1">
    <property type="entry name" value="ALIPHATIC AMIDASE EXPRESSION-REGULATING PROTEIN"/>
    <property type="match status" value="1"/>
</dbReference>
<reference evidence="2" key="1">
    <citation type="journal article" date="2014" name="Genome Announc.">
        <title>Draft Genome Sequence of Clostridium straminisolvens Strain JCM 21531T, Isolated from a Cellulose-Degrading Bacterial Community.</title>
        <authorList>
            <person name="Yuki M."/>
            <person name="Oshima K."/>
            <person name="Suda W."/>
            <person name="Sakamoto M."/>
            <person name="Kitamura K."/>
            <person name="Iida T."/>
            <person name="Hattori M."/>
            <person name="Ohkuma M."/>
        </authorList>
    </citation>
    <scope>NUCLEOTIDE SEQUENCE [LARGE SCALE GENOMIC DNA]</scope>
    <source>
        <strain evidence="2">JCM 21531</strain>
    </source>
</reference>
<comment type="caution">
    <text evidence="2">The sequence shown here is derived from an EMBL/GenBank/DDBJ whole genome shotgun (WGS) entry which is preliminary data.</text>
</comment>
<evidence type="ECO:0000313" key="3">
    <source>
        <dbReference type="Proteomes" id="UP000019109"/>
    </source>
</evidence>
<evidence type="ECO:0000313" key="2">
    <source>
        <dbReference type="EMBL" id="GAE90562.1"/>
    </source>
</evidence>
<name>W4VBJ0_9FIRM</name>
<keyword evidence="1" id="KW-0732">Signal</keyword>
<keyword evidence="3" id="KW-1185">Reference proteome</keyword>
<dbReference type="Pfam" id="PF13433">
    <property type="entry name" value="Peripla_BP_5"/>
    <property type="match status" value="1"/>
</dbReference>
<dbReference type="SUPFAM" id="SSF53822">
    <property type="entry name" value="Periplasmic binding protein-like I"/>
    <property type="match status" value="1"/>
</dbReference>
<dbReference type="EMBL" id="BAVR01000077">
    <property type="protein sequence ID" value="GAE90562.1"/>
    <property type="molecule type" value="Genomic_DNA"/>
</dbReference>
<organism evidence="2 3">
    <name type="scientific">Acetivibrio straminisolvens JCM 21531</name>
    <dbReference type="NCBI Taxonomy" id="1294263"/>
    <lineage>
        <taxon>Bacteria</taxon>
        <taxon>Bacillati</taxon>
        <taxon>Bacillota</taxon>
        <taxon>Clostridia</taxon>
        <taxon>Eubacteriales</taxon>
        <taxon>Oscillospiraceae</taxon>
        <taxon>Acetivibrio</taxon>
    </lineage>
</organism>
<dbReference type="Proteomes" id="UP000019109">
    <property type="component" value="Unassembled WGS sequence"/>
</dbReference>
<dbReference type="PROSITE" id="PS51257">
    <property type="entry name" value="PROKAR_LIPOPROTEIN"/>
    <property type="match status" value="1"/>
</dbReference>
<evidence type="ECO:0000256" key="1">
    <source>
        <dbReference type="SAM" id="SignalP"/>
    </source>
</evidence>
<proteinExistence type="predicted"/>
<accession>W4VBJ0</accession>
<gene>
    <name evidence="2" type="ORF">JCM21531_4185</name>
</gene>
<sequence>MIKKGCIFGKNTIKALAVVLSALLVFAGCSGKVEEPVDNKPGTDTSAEDTIKVGILHSLSGTMAISEVSLKDAELMAIEEINQAGGLLGKKIEPVIEDGASDWPTFAEKAKKLLQNDKVATVFGCWTSASRKAVLPVFEENNGLLWYPVQYEAWSHHRISSIPVRHPISKLFPQSNGFWKTREKDFSSLAPIMYFPEPQTKLSKLS</sequence>
<feature type="chain" id="PRO_5039184385" evidence="1">
    <location>
        <begin position="28"/>
        <end position="206"/>
    </location>
</feature>